<keyword evidence="1" id="KW-0732">Signal</keyword>
<evidence type="ECO:0000313" key="3">
    <source>
        <dbReference type="Proteomes" id="UP001156691"/>
    </source>
</evidence>
<feature type="chain" id="PRO_5046148008" description="DUF4019 domain-containing protein" evidence="1">
    <location>
        <begin position="29"/>
        <end position="179"/>
    </location>
</feature>
<accession>A0ABQ5VYZ2</accession>
<proteinExistence type="predicted"/>
<evidence type="ECO:0008006" key="4">
    <source>
        <dbReference type="Google" id="ProtNLM"/>
    </source>
</evidence>
<dbReference type="EMBL" id="BSNS01000001">
    <property type="protein sequence ID" value="GLQ52833.1"/>
    <property type="molecule type" value="Genomic_DNA"/>
</dbReference>
<name>A0ABQ5VYZ2_9HYPH</name>
<feature type="signal peptide" evidence="1">
    <location>
        <begin position="1"/>
        <end position="28"/>
    </location>
</feature>
<organism evidence="2 3">
    <name type="scientific">Devosia nitrariae</name>
    <dbReference type="NCBI Taxonomy" id="2071872"/>
    <lineage>
        <taxon>Bacteria</taxon>
        <taxon>Pseudomonadati</taxon>
        <taxon>Pseudomonadota</taxon>
        <taxon>Alphaproteobacteria</taxon>
        <taxon>Hyphomicrobiales</taxon>
        <taxon>Devosiaceae</taxon>
        <taxon>Devosia</taxon>
    </lineage>
</organism>
<protein>
    <recommendedName>
        <fullName evidence="4">DUF4019 domain-containing protein</fullName>
    </recommendedName>
</protein>
<comment type="caution">
    <text evidence="2">The sequence shown here is derived from an EMBL/GenBank/DDBJ whole genome shotgun (WGS) entry which is preliminary data.</text>
</comment>
<dbReference type="Proteomes" id="UP001156691">
    <property type="component" value="Unassembled WGS sequence"/>
</dbReference>
<evidence type="ECO:0000256" key="1">
    <source>
        <dbReference type="SAM" id="SignalP"/>
    </source>
</evidence>
<keyword evidence="3" id="KW-1185">Reference proteome</keyword>
<evidence type="ECO:0000313" key="2">
    <source>
        <dbReference type="EMBL" id="GLQ52833.1"/>
    </source>
</evidence>
<gene>
    <name evidence="2" type="ORF">GCM10010862_00910</name>
</gene>
<reference evidence="3" key="1">
    <citation type="journal article" date="2019" name="Int. J. Syst. Evol. Microbiol.">
        <title>The Global Catalogue of Microorganisms (GCM) 10K type strain sequencing project: providing services to taxonomists for standard genome sequencing and annotation.</title>
        <authorList>
            <consortium name="The Broad Institute Genomics Platform"/>
            <consortium name="The Broad Institute Genome Sequencing Center for Infectious Disease"/>
            <person name="Wu L."/>
            <person name="Ma J."/>
        </authorList>
    </citation>
    <scope>NUCLEOTIDE SEQUENCE [LARGE SCALE GENOMIC DNA]</scope>
    <source>
        <strain evidence="3">NBRC 112416</strain>
    </source>
</reference>
<sequence length="179" mass="19052">MELLTQESVKMRLSSVLITLLASAPAFAQSPPSGPAMIGEMFCIGLVGGDMEAVRSAMTTGLNAAIDAALERNDALQTAQPDEKPPLGDGVPWSGASDYSPQCTPAVASQSADTAEVTVRHTFPDEPVGDYEDTLFLVTVEGRYGETLWRIDDIAYDTGGDIGYEPGFTLRKTLVSTFE</sequence>